<organism evidence="11 12">
    <name type="scientific">Buttiauxella agrestis ATCC 33320</name>
    <dbReference type="NCBI Taxonomy" id="1006004"/>
    <lineage>
        <taxon>Bacteria</taxon>
        <taxon>Pseudomonadati</taxon>
        <taxon>Pseudomonadota</taxon>
        <taxon>Gammaproteobacteria</taxon>
        <taxon>Enterobacterales</taxon>
        <taxon>Enterobacteriaceae</taxon>
        <taxon>Buttiauxella</taxon>
    </lineage>
</organism>
<dbReference type="Gene3D" id="3.40.50.300">
    <property type="entry name" value="P-loop containing nucleotide triphosphate hydrolases"/>
    <property type="match status" value="1"/>
</dbReference>
<sequence>MKLSIVENGKNRESSIDFSRFAKELKKNSWKILLAGVIAGAIAYPLISMMTSKYVSTATVLVKAQPDNISPFPQVDGYDSTRNGYYETQYALMQSRIVLEQAVKNLKLDENPDFNGVKAGSKQVNTPENQQQRVDRALKTMLKNLTFNPVRTTHLATISYESASPQLAAEIANGVAQAFIDYTVEQKRTNTLKARESNQQRMDELQKQITEQKLAINDYLKKEGLLTFRGVDGFETEQLGIVTNRLADATQRRIAAASLYNEVRQNAGKSLEDVISLPAISSHAQIQDLRIALIQAKRSLYELRKSYGPKHAKILEAQAQVQAIQDQTSLVLGELESGLRQQYQAALTDENSYQQQLDQQKEIFQKIALKRDGYNGLKLALDKTEDMYKALYQRTQEQSLSGSYADADAVLYDPAVPADRPAKPNKSLLLIMVVMLALAFFIMYIIVKTAMDSTINNLSQMRKRLKLEPLGEIRRYPGVGSRAQIRDVIANNPLNADIIHSIRTRIMLDNRQLQTIAITSSEHGEGRTLLANLLANSFSFDQKTLLIDLDFFNKDGLSSELAKPAAPGVAELLRGEATLENLSVKVNENLDFLARGNAKVSSLLMLSSENLEHLMRELRSRYQRIIIDVAALNQSQDVQLISRVTDGLIFVLKAGTAPAENISQTLDKIESNQSVIIGAVINQVMDKNLETKEGLRSLNLQTNELMHGTGQL</sequence>
<feature type="transmembrane region" description="Helical" evidence="9">
    <location>
        <begin position="428"/>
        <end position="447"/>
    </location>
</feature>
<evidence type="ECO:0000256" key="3">
    <source>
        <dbReference type="ARBA" id="ARBA00022692"/>
    </source>
</evidence>
<dbReference type="eggNOG" id="COG3206">
    <property type="taxonomic scope" value="Bacteria"/>
</dbReference>
<dbReference type="eggNOG" id="COG0489">
    <property type="taxonomic scope" value="Bacteria"/>
</dbReference>
<evidence type="ECO:0000256" key="1">
    <source>
        <dbReference type="ARBA" id="ARBA00004651"/>
    </source>
</evidence>
<feature type="domain" description="Polysaccharide chain length determinant N-terminal" evidence="10">
    <location>
        <begin position="15"/>
        <end position="106"/>
    </location>
</feature>
<evidence type="ECO:0000313" key="11">
    <source>
        <dbReference type="EMBL" id="KFC81633.1"/>
    </source>
</evidence>
<keyword evidence="4" id="KW-0547">Nucleotide-binding</keyword>
<keyword evidence="6 9" id="KW-1133">Transmembrane helix</keyword>
<evidence type="ECO:0000256" key="4">
    <source>
        <dbReference type="ARBA" id="ARBA00022741"/>
    </source>
</evidence>
<dbReference type="EMBL" id="JMPI01000030">
    <property type="protein sequence ID" value="KFC81633.1"/>
    <property type="molecule type" value="Genomic_DNA"/>
</dbReference>
<dbReference type="GO" id="GO:0005886">
    <property type="term" value="C:plasma membrane"/>
    <property type="evidence" value="ECO:0007669"/>
    <property type="project" value="UniProtKB-SubCell"/>
</dbReference>
<evidence type="ECO:0000259" key="10">
    <source>
        <dbReference type="Pfam" id="PF02706"/>
    </source>
</evidence>
<dbReference type="GO" id="GO:0004713">
    <property type="term" value="F:protein tyrosine kinase activity"/>
    <property type="evidence" value="ECO:0007669"/>
    <property type="project" value="TreeGrafter"/>
</dbReference>
<feature type="transmembrane region" description="Helical" evidence="9">
    <location>
        <begin position="29"/>
        <end position="47"/>
    </location>
</feature>
<keyword evidence="8" id="KW-0175">Coiled coil</keyword>
<comment type="caution">
    <text evidence="11">The sequence shown here is derived from an EMBL/GenBank/DDBJ whole genome shotgun (WGS) entry which is preliminary data.</text>
</comment>
<keyword evidence="2" id="KW-1003">Cell membrane</keyword>
<keyword evidence="3 9" id="KW-0812">Transmembrane</keyword>
<dbReference type="InterPro" id="IPR003856">
    <property type="entry name" value="LPS_length_determ_N"/>
</dbReference>
<dbReference type="OrthoDB" id="9775724at2"/>
<dbReference type="RefSeq" id="WP_034496179.1">
    <property type="nucleotide sequence ID" value="NZ_JMPI01000030.1"/>
</dbReference>
<comment type="subcellular location">
    <subcellularLocation>
        <location evidence="1">Cell membrane</location>
        <topology evidence="1">Multi-pass membrane protein</topology>
    </subcellularLocation>
</comment>
<dbReference type="Proteomes" id="UP000028653">
    <property type="component" value="Unassembled WGS sequence"/>
</dbReference>
<evidence type="ECO:0000256" key="9">
    <source>
        <dbReference type="SAM" id="Phobius"/>
    </source>
</evidence>
<proteinExistence type="predicted"/>
<evidence type="ECO:0000256" key="6">
    <source>
        <dbReference type="ARBA" id="ARBA00022989"/>
    </source>
</evidence>
<evidence type="ECO:0000256" key="2">
    <source>
        <dbReference type="ARBA" id="ARBA00022475"/>
    </source>
</evidence>
<evidence type="ECO:0000256" key="8">
    <source>
        <dbReference type="SAM" id="Coils"/>
    </source>
</evidence>
<evidence type="ECO:0000256" key="7">
    <source>
        <dbReference type="ARBA" id="ARBA00023136"/>
    </source>
</evidence>
<dbReference type="PANTHER" id="PTHR32309">
    <property type="entry name" value="TYROSINE-PROTEIN KINASE"/>
    <property type="match status" value="1"/>
</dbReference>
<reference evidence="11 12" key="1">
    <citation type="submission" date="2014-05" db="EMBL/GenBank/DDBJ databases">
        <title>ATOL: Assembling a taxonomically balanced genome-scale reconstruction of the evolutionary history of the Enterobacteriaceae.</title>
        <authorList>
            <person name="Plunkett G.III."/>
            <person name="Neeno-Eckwall E.C."/>
            <person name="Glasner J.D."/>
            <person name="Perna N.T."/>
        </authorList>
    </citation>
    <scope>NUCLEOTIDE SEQUENCE [LARGE SCALE GENOMIC DNA]</scope>
    <source>
        <strain evidence="11 12">ATCC 33320</strain>
    </source>
</reference>
<accession>A0A085GD38</accession>
<keyword evidence="12" id="KW-1185">Reference proteome</keyword>
<keyword evidence="5" id="KW-0067">ATP-binding</keyword>
<dbReference type="InterPro" id="IPR005702">
    <property type="entry name" value="Wzc-like_C"/>
</dbReference>
<dbReference type="STRING" id="1006004.GBAG_2418"/>
<dbReference type="CDD" id="cd05387">
    <property type="entry name" value="BY-kinase"/>
    <property type="match status" value="1"/>
</dbReference>
<protein>
    <submittedName>
        <fullName evidence="11">CpsD family capsular exopolysaccharide synthesis protein</fullName>
    </submittedName>
</protein>
<dbReference type="AlphaFoldDB" id="A0A085GD38"/>
<keyword evidence="7 9" id="KW-0472">Membrane</keyword>
<dbReference type="PANTHER" id="PTHR32309:SF13">
    <property type="entry name" value="FERRIC ENTEROBACTIN TRANSPORT PROTEIN FEPE"/>
    <property type="match status" value="1"/>
</dbReference>
<dbReference type="InterPro" id="IPR027417">
    <property type="entry name" value="P-loop_NTPase"/>
</dbReference>
<gene>
    <name evidence="11" type="ORF">GBAG_2418</name>
</gene>
<name>A0A085GD38_9ENTR</name>
<dbReference type="InterPro" id="IPR050445">
    <property type="entry name" value="Bact_polysacc_biosynth/exp"/>
</dbReference>
<dbReference type="SUPFAM" id="SSF52540">
    <property type="entry name" value="P-loop containing nucleoside triphosphate hydrolases"/>
    <property type="match status" value="1"/>
</dbReference>
<feature type="coiled-coil region" evidence="8">
    <location>
        <begin position="195"/>
        <end position="222"/>
    </location>
</feature>
<dbReference type="Pfam" id="PF02706">
    <property type="entry name" value="Wzz"/>
    <property type="match status" value="1"/>
</dbReference>
<evidence type="ECO:0000313" key="12">
    <source>
        <dbReference type="Proteomes" id="UP000028653"/>
    </source>
</evidence>
<evidence type="ECO:0000256" key="5">
    <source>
        <dbReference type="ARBA" id="ARBA00022840"/>
    </source>
</evidence>